<evidence type="ECO:0000256" key="5">
    <source>
        <dbReference type="ARBA" id="ARBA00022695"/>
    </source>
</evidence>
<keyword evidence="7 9" id="KW-0460">Magnesium</keyword>
<comment type="cofactor">
    <cofactor evidence="1">
        <name>Mg(2+)</name>
        <dbReference type="ChEBI" id="CHEBI:18420"/>
    </cofactor>
</comment>
<dbReference type="Pfam" id="PF00483">
    <property type="entry name" value="NTP_transferase"/>
    <property type="match status" value="1"/>
</dbReference>
<sequence length="290" mass="32255">MKGIVLAAGLNTRLYPVTVAVNKQLLPVYDKPMIYYPLSMLLMAGIKDILVIADPYNVSAFQRLLGSGEHLGVKFSYAVQWIPRGIADAFIVGEWFVNGSKCALVLGDNVFFGPSLEKSVAEASQLKEGAVVFGYPVDDPRSFGVVEFDEQGNVISLEEKPQQPKSKYAVPGLYFYDNHVVEMAKALKPSARGELEITDLNKAYLEQGKLRVKVLSDDLQWFDTGTHDSLLHASNEVARYQKETGHYVGCLEEVAYRQGFIDRDQLRALGMRYKNTAYGRYLQAVADGLV</sequence>
<reference evidence="12" key="1">
    <citation type="submission" date="2008-08" db="EMBL/GenBank/DDBJ databases">
        <title>The complete genome sequence of Coprothermobacter proteolyticus strain ATCC 5245 / DSM 5265 / BT.</title>
        <authorList>
            <person name="Dodson R.J."/>
            <person name="Durkin A.S."/>
            <person name="Wu M."/>
            <person name="Eisen J."/>
            <person name="Sutton G."/>
        </authorList>
    </citation>
    <scope>NUCLEOTIDE SEQUENCE [LARGE SCALE GENOMIC DNA]</scope>
    <source>
        <strain evidence="12">ATCC 35245 / DSM 5265 / OCM 4 / BT</strain>
    </source>
</reference>
<gene>
    <name evidence="11" type="primary">rfbA</name>
    <name evidence="11" type="ordered locus">COPRO5265_0454</name>
</gene>
<dbReference type="PANTHER" id="PTHR43532:SF1">
    <property type="entry name" value="GLUCOSE-1-PHOSPHATE THYMIDYLYLTRANSFERASE 1"/>
    <property type="match status" value="1"/>
</dbReference>
<dbReference type="SUPFAM" id="SSF53448">
    <property type="entry name" value="Nucleotide-diphospho-sugar transferases"/>
    <property type="match status" value="1"/>
</dbReference>
<evidence type="ECO:0000256" key="8">
    <source>
        <dbReference type="ARBA" id="ARBA00049336"/>
    </source>
</evidence>
<evidence type="ECO:0000259" key="10">
    <source>
        <dbReference type="Pfam" id="PF00483"/>
    </source>
</evidence>
<dbReference type="PANTHER" id="PTHR43532">
    <property type="entry name" value="GLUCOSE-1-PHOSPHATE THYMIDYLYLTRANSFERASE"/>
    <property type="match status" value="1"/>
</dbReference>
<evidence type="ECO:0000313" key="11">
    <source>
        <dbReference type="EMBL" id="ACI16791.1"/>
    </source>
</evidence>
<dbReference type="EMBL" id="CP001145">
    <property type="protein sequence ID" value="ACI16791.1"/>
    <property type="molecule type" value="Genomic_DNA"/>
</dbReference>
<comment type="function">
    <text evidence="9">Catalyzes the formation of dTDP-glucose, from dTTP and glucose 1-phosphate, as well as its pyrophosphorolysis.</text>
</comment>
<dbReference type="RefSeq" id="WP_012543443.1">
    <property type="nucleotide sequence ID" value="NC_011295.1"/>
</dbReference>
<dbReference type="Proteomes" id="UP000001732">
    <property type="component" value="Chromosome"/>
</dbReference>
<evidence type="ECO:0000256" key="6">
    <source>
        <dbReference type="ARBA" id="ARBA00022723"/>
    </source>
</evidence>
<feature type="domain" description="Nucleotidyl transferase" evidence="10">
    <location>
        <begin position="2"/>
        <end position="238"/>
    </location>
</feature>
<dbReference type="InterPro" id="IPR005907">
    <property type="entry name" value="G1P_thy_trans_s"/>
</dbReference>
<proteinExistence type="inferred from homology"/>
<dbReference type="GO" id="GO:0046872">
    <property type="term" value="F:metal ion binding"/>
    <property type="evidence" value="ECO:0007669"/>
    <property type="project" value="UniProtKB-KW"/>
</dbReference>
<reference evidence="11 12" key="2">
    <citation type="journal article" date="2014" name="Genome Announc.">
        <title>Complete Genome Sequence of Coprothermobacter proteolyticus DSM 5265.</title>
        <authorList>
            <person name="Alexiev A."/>
            <person name="Coil D.A."/>
            <person name="Badger J.H."/>
            <person name="Enticknap J."/>
            <person name="Ward N."/>
            <person name="Robb F.T."/>
            <person name="Eisen J.A."/>
        </authorList>
    </citation>
    <scope>NUCLEOTIDE SEQUENCE [LARGE SCALE GENOMIC DNA]</scope>
    <source>
        <strain evidence="12">ATCC 35245 / DSM 5265 / OCM 4 / BT</strain>
    </source>
</reference>
<comment type="catalytic activity">
    <reaction evidence="8 9">
        <text>dTTP + alpha-D-glucose 1-phosphate + H(+) = dTDP-alpha-D-glucose + diphosphate</text>
        <dbReference type="Rhea" id="RHEA:15225"/>
        <dbReference type="ChEBI" id="CHEBI:15378"/>
        <dbReference type="ChEBI" id="CHEBI:33019"/>
        <dbReference type="ChEBI" id="CHEBI:37568"/>
        <dbReference type="ChEBI" id="CHEBI:57477"/>
        <dbReference type="ChEBI" id="CHEBI:58601"/>
        <dbReference type="EC" id="2.7.7.24"/>
    </reaction>
</comment>
<dbReference type="GO" id="GO:0008879">
    <property type="term" value="F:glucose-1-phosphate thymidylyltransferase activity"/>
    <property type="evidence" value="ECO:0007669"/>
    <property type="project" value="UniProtKB-EC"/>
</dbReference>
<dbReference type="HOGENOM" id="CLU_029499_9_0_9"/>
<dbReference type="eggNOG" id="COG1209">
    <property type="taxonomic scope" value="Bacteria"/>
</dbReference>
<dbReference type="InterPro" id="IPR005835">
    <property type="entry name" value="NTP_transferase_dom"/>
</dbReference>
<accession>B5Y7S1</accession>
<dbReference type="KEGG" id="cpo:COPRO5265_0454"/>
<dbReference type="NCBIfam" id="TIGR01207">
    <property type="entry name" value="rmlA"/>
    <property type="match status" value="1"/>
</dbReference>
<dbReference type="InterPro" id="IPR029044">
    <property type="entry name" value="Nucleotide-diphossugar_trans"/>
</dbReference>
<dbReference type="CDD" id="cd02538">
    <property type="entry name" value="G1P_TT_short"/>
    <property type="match status" value="1"/>
</dbReference>
<evidence type="ECO:0000256" key="7">
    <source>
        <dbReference type="ARBA" id="ARBA00022842"/>
    </source>
</evidence>
<dbReference type="OrthoDB" id="9803871at2"/>
<comment type="similarity">
    <text evidence="2 9">Belongs to the glucose-1-phosphate thymidylyltransferase family.</text>
</comment>
<keyword evidence="4 9" id="KW-0808">Transferase</keyword>
<dbReference type="STRING" id="309798.COPRO5265_0454"/>
<evidence type="ECO:0000313" key="12">
    <source>
        <dbReference type="Proteomes" id="UP000001732"/>
    </source>
</evidence>
<name>B5Y7S1_COPPD</name>
<evidence type="ECO:0000256" key="9">
    <source>
        <dbReference type="RuleBase" id="RU003706"/>
    </source>
</evidence>
<evidence type="ECO:0000256" key="1">
    <source>
        <dbReference type="ARBA" id="ARBA00001946"/>
    </source>
</evidence>
<keyword evidence="12" id="KW-1185">Reference proteome</keyword>
<keyword evidence="6 9" id="KW-0479">Metal-binding</keyword>
<dbReference type="FunFam" id="3.90.550.10:FF:000023">
    <property type="entry name" value="Glucose-1-phosphate thymidylyltransferase"/>
    <property type="match status" value="1"/>
</dbReference>
<dbReference type="AlphaFoldDB" id="B5Y7S1"/>
<evidence type="ECO:0000256" key="2">
    <source>
        <dbReference type="ARBA" id="ARBA00010480"/>
    </source>
</evidence>
<dbReference type="EC" id="2.7.7.24" evidence="3 9"/>
<evidence type="ECO:0000256" key="4">
    <source>
        <dbReference type="ARBA" id="ARBA00022679"/>
    </source>
</evidence>
<protein>
    <recommendedName>
        <fullName evidence="3 9">Glucose-1-phosphate thymidylyltransferase</fullName>
        <ecNumber evidence="3 9">2.7.7.24</ecNumber>
    </recommendedName>
</protein>
<organism evidence="11 12">
    <name type="scientific">Coprothermobacter proteolyticus (strain ATCC 35245 / DSM 5265 / OCM 4 / BT)</name>
    <dbReference type="NCBI Taxonomy" id="309798"/>
    <lineage>
        <taxon>Bacteria</taxon>
        <taxon>Pseudomonadati</taxon>
        <taxon>Coprothermobacterota</taxon>
        <taxon>Coprothermobacteria</taxon>
        <taxon>Coprothermobacterales</taxon>
        <taxon>Coprothermobacteraceae</taxon>
        <taxon>Coprothermobacter</taxon>
    </lineage>
</organism>
<evidence type="ECO:0000256" key="3">
    <source>
        <dbReference type="ARBA" id="ARBA00012461"/>
    </source>
</evidence>
<dbReference type="Gene3D" id="3.90.550.10">
    <property type="entry name" value="Spore Coat Polysaccharide Biosynthesis Protein SpsA, Chain A"/>
    <property type="match status" value="1"/>
</dbReference>
<keyword evidence="5 9" id="KW-0548">Nucleotidyltransferase</keyword>